<feature type="transmembrane region" description="Helical" evidence="5">
    <location>
        <begin position="20"/>
        <end position="40"/>
    </location>
</feature>
<dbReference type="InterPro" id="IPR036259">
    <property type="entry name" value="MFS_trans_sf"/>
</dbReference>
<organism evidence="7 8">
    <name type="scientific">Mesorhizobium newzealandense</name>
    <dbReference type="NCBI Taxonomy" id="1300302"/>
    <lineage>
        <taxon>Bacteria</taxon>
        <taxon>Pseudomonadati</taxon>
        <taxon>Pseudomonadota</taxon>
        <taxon>Alphaproteobacteria</taxon>
        <taxon>Hyphomicrobiales</taxon>
        <taxon>Phyllobacteriaceae</taxon>
        <taxon>Mesorhizobium</taxon>
    </lineage>
</organism>
<dbReference type="RefSeq" id="WP_379102364.1">
    <property type="nucleotide sequence ID" value="NZ_JBHUGZ010000017.1"/>
</dbReference>
<proteinExistence type="predicted"/>
<dbReference type="PANTHER" id="PTHR42718">
    <property type="entry name" value="MAJOR FACILITATOR SUPERFAMILY MULTIDRUG TRANSPORTER MFSC"/>
    <property type="match status" value="1"/>
</dbReference>
<keyword evidence="4 5" id="KW-0472">Membrane</keyword>
<comment type="caution">
    <text evidence="7">The sequence shown here is derived from an EMBL/GenBank/DDBJ whole genome shotgun (WGS) entry which is preliminary data.</text>
</comment>
<dbReference type="Proteomes" id="UP001597405">
    <property type="component" value="Unassembled WGS sequence"/>
</dbReference>
<evidence type="ECO:0000256" key="2">
    <source>
        <dbReference type="ARBA" id="ARBA00022692"/>
    </source>
</evidence>
<accession>A0ABW4UFJ4</accession>
<gene>
    <name evidence="7" type="ORF">ACFSOZ_25345</name>
</gene>
<dbReference type="InterPro" id="IPR011701">
    <property type="entry name" value="MFS"/>
</dbReference>
<protein>
    <submittedName>
        <fullName evidence="7">MFS transporter</fullName>
    </submittedName>
</protein>
<keyword evidence="8" id="KW-1185">Reference proteome</keyword>
<dbReference type="PROSITE" id="PS50850">
    <property type="entry name" value="MFS"/>
    <property type="match status" value="1"/>
</dbReference>
<dbReference type="InterPro" id="IPR020846">
    <property type="entry name" value="MFS_dom"/>
</dbReference>
<name>A0ABW4UFJ4_9HYPH</name>
<feature type="transmembrane region" description="Helical" evidence="5">
    <location>
        <begin position="84"/>
        <end position="107"/>
    </location>
</feature>
<keyword evidence="2 5" id="KW-0812">Transmembrane</keyword>
<feature type="domain" description="Major facilitator superfamily (MFS) profile" evidence="6">
    <location>
        <begin position="1"/>
        <end position="179"/>
    </location>
</feature>
<evidence type="ECO:0000256" key="5">
    <source>
        <dbReference type="SAM" id="Phobius"/>
    </source>
</evidence>
<reference evidence="8" key="1">
    <citation type="journal article" date="2019" name="Int. J. Syst. Evol. Microbiol.">
        <title>The Global Catalogue of Microorganisms (GCM) 10K type strain sequencing project: providing services to taxonomists for standard genome sequencing and annotation.</title>
        <authorList>
            <consortium name="The Broad Institute Genomics Platform"/>
            <consortium name="The Broad Institute Genome Sequencing Center for Infectious Disease"/>
            <person name="Wu L."/>
            <person name="Ma J."/>
        </authorList>
    </citation>
    <scope>NUCLEOTIDE SEQUENCE [LARGE SCALE GENOMIC DNA]</scope>
    <source>
        <strain evidence="8">CGMCC 1.16225</strain>
    </source>
</reference>
<dbReference type="Gene3D" id="1.20.1720.10">
    <property type="entry name" value="Multidrug resistance protein D"/>
    <property type="match status" value="1"/>
</dbReference>
<feature type="transmembrane region" description="Helical" evidence="5">
    <location>
        <begin position="119"/>
        <end position="138"/>
    </location>
</feature>
<evidence type="ECO:0000259" key="6">
    <source>
        <dbReference type="PROSITE" id="PS50850"/>
    </source>
</evidence>
<comment type="subcellular location">
    <subcellularLocation>
        <location evidence="1">Membrane</location>
        <topology evidence="1">Multi-pass membrane protein</topology>
    </subcellularLocation>
</comment>
<evidence type="ECO:0000256" key="4">
    <source>
        <dbReference type="ARBA" id="ARBA00023136"/>
    </source>
</evidence>
<sequence>MTHSPNPAWPRSMARTGGLYGVGVYVLLAGAFMPVADFFIVNVAPTIDALVAARLVQGATAAMLVPQALATFQATLEGERKTRAIALYGATSGIAAVVGQLAGGLLVSANLFGTSWRPILLVNIPLGIIVFFASRFVVPANRSPHPTGIDLPGTVLFAATLTTLLVPLTEGHSASGVVS</sequence>
<evidence type="ECO:0000313" key="8">
    <source>
        <dbReference type="Proteomes" id="UP001597405"/>
    </source>
</evidence>
<dbReference type="Pfam" id="PF07690">
    <property type="entry name" value="MFS_1"/>
    <property type="match status" value="1"/>
</dbReference>
<keyword evidence="3 5" id="KW-1133">Transmembrane helix</keyword>
<evidence type="ECO:0000256" key="1">
    <source>
        <dbReference type="ARBA" id="ARBA00004141"/>
    </source>
</evidence>
<evidence type="ECO:0000256" key="3">
    <source>
        <dbReference type="ARBA" id="ARBA00022989"/>
    </source>
</evidence>
<feature type="transmembrane region" description="Helical" evidence="5">
    <location>
        <begin position="52"/>
        <end position="72"/>
    </location>
</feature>
<dbReference type="PANTHER" id="PTHR42718:SF39">
    <property type="entry name" value="ACTINORHODIN TRANSPORTER-RELATED"/>
    <property type="match status" value="1"/>
</dbReference>
<evidence type="ECO:0000313" key="7">
    <source>
        <dbReference type="EMBL" id="MFD1985776.1"/>
    </source>
</evidence>
<dbReference type="SUPFAM" id="SSF103473">
    <property type="entry name" value="MFS general substrate transporter"/>
    <property type="match status" value="1"/>
</dbReference>
<dbReference type="EMBL" id="JBHUGZ010000017">
    <property type="protein sequence ID" value="MFD1985776.1"/>
    <property type="molecule type" value="Genomic_DNA"/>
</dbReference>